<sequence length="365" mass="40650">MNAIPPIRLVSQQLSGTGMQTPKEVVSWMGAMQAQDYAMAKWGVGIRFSGSTDNIVEEAFNHGEILRTHVLRPTWHLVAPENIRWMLSLSADKIKASARSRDRDLEITEELYSQVNGIIHKSLEGNNHLTREAVGEALQKAGIAVDTSRMIHFMMRAEVEGIVCSGALQGKSHTYALLDERVPPTKPLHKEEALAKLAQLYFTSHCPATLQDFVWWSGLSQTEAKKGLEAVKSGFVAEEMNGGTYWIAEPFKNVPSVDTSVYLLPAFDEYIISYRDRKAVLPSENQSKAVSSNGIFRPTIVANGQVIGLWKKSNTKNEPVRLTFFEPSPVFTNNEINQTIYAFGAFLDFSSGCFQVGKEVCKYEV</sequence>
<dbReference type="PANTHER" id="PTHR38479">
    <property type="entry name" value="LMO0824 PROTEIN"/>
    <property type="match status" value="1"/>
</dbReference>
<dbReference type="AlphaFoldDB" id="A0A5J4SLH6"/>
<comment type="caution">
    <text evidence="1">The sequence shown here is derived from an EMBL/GenBank/DDBJ whole genome shotgun (WGS) entry which is preliminary data.</text>
</comment>
<gene>
    <name evidence="1" type="ORF">EZS27_005850</name>
</gene>
<dbReference type="InterPro" id="IPR009351">
    <property type="entry name" value="AlkZ-like"/>
</dbReference>
<accession>A0A5J4SLH6</accession>
<evidence type="ECO:0000313" key="1">
    <source>
        <dbReference type="EMBL" id="KAA6346662.1"/>
    </source>
</evidence>
<name>A0A5J4SLH6_9ZZZZ</name>
<dbReference type="EMBL" id="SNRY01000123">
    <property type="protein sequence ID" value="KAA6346662.1"/>
    <property type="molecule type" value="Genomic_DNA"/>
</dbReference>
<dbReference type="Pfam" id="PF06224">
    <property type="entry name" value="AlkZ-like"/>
    <property type="match status" value="1"/>
</dbReference>
<reference evidence="1" key="1">
    <citation type="submission" date="2019-03" db="EMBL/GenBank/DDBJ databases">
        <title>Single cell metagenomics reveals metabolic interactions within the superorganism composed of flagellate Streblomastix strix and complex community of Bacteroidetes bacteria on its surface.</title>
        <authorList>
            <person name="Treitli S.C."/>
            <person name="Kolisko M."/>
            <person name="Husnik F."/>
            <person name="Keeling P."/>
            <person name="Hampl V."/>
        </authorList>
    </citation>
    <scope>NUCLEOTIDE SEQUENCE</scope>
    <source>
        <strain evidence="1">STM</strain>
    </source>
</reference>
<proteinExistence type="predicted"/>
<protein>
    <recommendedName>
        <fullName evidence="2">Winged helix DNA-binding domain-containing protein</fullName>
    </recommendedName>
</protein>
<dbReference type="PANTHER" id="PTHR38479:SF2">
    <property type="entry name" value="WINGED HELIX DNA-BINDING DOMAIN-CONTAINING PROTEIN"/>
    <property type="match status" value="1"/>
</dbReference>
<evidence type="ECO:0008006" key="2">
    <source>
        <dbReference type="Google" id="ProtNLM"/>
    </source>
</evidence>
<organism evidence="1">
    <name type="scientific">termite gut metagenome</name>
    <dbReference type="NCBI Taxonomy" id="433724"/>
    <lineage>
        <taxon>unclassified sequences</taxon>
        <taxon>metagenomes</taxon>
        <taxon>organismal metagenomes</taxon>
    </lineage>
</organism>